<evidence type="ECO:0000313" key="2">
    <source>
        <dbReference type="Proteomes" id="UP000282125"/>
    </source>
</evidence>
<dbReference type="Proteomes" id="UP000282125">
    <property type="component" value="Unassembled WGS sequence"/>
</dbReference>
<sequence length="236" mass="25193">MKFPLTGVCKNKPCFVHTYALSAIKPVFGRPGGLQQHVSFQTDSLTNSVFSSAEKIEEFSTLANHSGDRKKENPGALAGATGAEYEVGNFKAKSYKKPDSASNLKSGNIVAQVMPPQYKQMSRMLGYSLLLGTANAWEGFGLLAAVRLTPQERAFMAAVLLATLDAGTVQDIAATAVNAAGDPLPSFLGGMEDARSWASWASRSELKAYALACFEAMDPKDQAAFYNHISTVEVAA</sequence>
<dbReference type="OrthoDB" id="7874140at2"/>
<organism evidence="1 2">
    <name type="scientific">Falsigemmobacter faecalis</name>
    <dbReference type="NCBI Taxonomy" id="2488730"/>
    <lineage>
        <taxon>Bacteria</taxon>
        <taxon>Pseudomonadati</taxon>
        <taxon>Pseudomonadota</taxon>
        <taxon>Alphaproteobacteria</taxon>
        <taxon>Rhodobacterales</taxon>
        <taxon>Paracoccaceae</taxon>
        <taxon>Falsigemmobacter</taxon>
    </lineage>
</organism>
<name>A0A3P3DC94_9RHOB</name>
<proteinExistence type="predicted"/>
<evidence type="ECO:0000313" key="1">
    <source>
        <dbReference type="EMBL" id="RRH71967.1"/>
    </source>
</evidence>
<accession>A0A3P3DC94</accession>
<reference evidence="1 2" key="1">
    <citation type="submission" date="2018-11" db="EMBL/GenBank/DDBJ databases">
        <title>Gemmobacter sp. nov., YIM 102744-1 draft genome.</title>
        <authorList>
            <person name="Li G."/>
            <person name="Jiang Y."/>
        </authorList>
    </citation>
    <scope>NUCLEOTIDE SEQUENCE [LARGE SCALE GENOMIC DNA]</scope>
    <source>
        <strain evidence="1 2">YIM 102744-1</strain>
    </source>
</reference>
<comment type="caution">
    <text evidence="1">The sequence shown here is derived from an EMBL/GenBank/DDBJ whole genome shotgun (WGS) entry which is preliminary data.</text>
</comment>
<gene>
    <name evidence="1" type="ORF">EG244_15755</name>
</gene>
<dbReference type="EMBL" id="RRAZ01000028">
    <property type="protein sequence ID" value="RRH71967.1"/>
    <property type="molecule type" value="Genomic_DNA"/>
</dbReference>
<dbReference type="AlphaFoldDB" id="A0A3P3DC94"/>
<keyword evidence="2" id="KW-1185">Reference proteome</keyword>
<protein>
    <submittedName>
        <fullName evidence="1">Uncharacterized protein</fullName>
    </submittedName>
</protein>